<dbReference type="InterPro" id="IPR003856">
    <property type="entry name" value="LPS_length_determ_N"/>
</dbReference>
<keyword evidence="12 15" id="KW-0472">Membrane</keyword>
<name>A0A3G8JUB6_9ACTN</name>
<evidence type="ECO:0000256" key="7">
    <source>
        <dbReference type="ARBA" id="ARBA00022692"/>
    </source>
</evidence>
<evidence type="ECO:0000256" key="3">
    <source>
        <dbReference type="ARBA" id="ARBA00008883"/>
    </source>
</evidence>
<comment type="similarity">
    <text evidence="3">Belongs to the etk/wzc family.</text>
</comment>
<feature type="transmembrane region" description="Helical" evidence="15">
    <location>
        <begin position="30"/>
        <end position="49"/>
    </location>
</feature>
<accession>A0A3G8JUB6</accession>
<evidence type="ECO:0000256" key="4">
    <source>
        <dbReference type="ARBA" id="ARBA00022475"/>
    </source>
</evidence>
<dbReference type="GO" id="GO:0004713">
    <property type="term" value="F:protein tyrosine kinase activity"/>
    <property type="evidence" value="ECO:0007669"/>
    <property type="project" value="TreeGrafter"/>
</dbReference>
<evidence type="ECO:0000256" key="11">
    <source>
        <dbReference type="ARBA" id="ARBA00022989"/>
    </source>
</evidence>
<comment type="subcellular location">
    <subcellularLocation>
        <location evidence="1">Cell inner membrane</location>
        <topology evidence="1">Multi-pass membrane protein</topology>
    </subcellularLocation>
</comment>
<proteinExistence type="inferred from homology"/>
<dbReference type="GO" id="GO:0005886">
    <property type="term" value="C:plasma membrane"/>
    <property type="evidence" value="ECO:0007669"/>
    <property type="project" value="UniProtKB-SubCell"/>
</dbReference>
<keyword evidence="6 18" id="KW-0808">Transferase</keyword>
<evidence type="ECO:0000256" key="6">
    <source>
        <dbReference type="ARBA" id="ARBA00022679"/>
    </source>
</evidence>
<comment type="similarity">
    <text evidence="2">Belongs to the CpsC/CapA family.</text>
</comment>
<dbReference type="EMBL" id="CP033972">
    <property type="protein sequence ID" value="AZG48122.1"/>
    <property type="molecule type" value="Genomic_DNA"/>
</dbReference>
<dbReference type="PANTHER" id="PTHR32309:SF31">
    <property type="entry name" value="CAPSULAR EXOPOLYSACCHARIDE FAMILY"/>
    <property type="match status" value="1"/>
</dbReference>
<gene>
    <name evidence="18" type="primary">ptk</name>
    <name evidence="18" type="ORF">D7316_04735</name>
</gene>
<feature type="domain" description="AAA" evidence="17">
    <location>
        <begin position="283"/>
        <end position="403"/>
    </location>
</feature>
<dbReference type="InterPro" id="IPR050445">
    <property type="entry name" value="Bact_polysacc_biosynth/exp"/>
</dbReference>
<dbReference type="KEGG" id="gom:D7316_04735"/>
<keyword evidence="4" id="KW-1003">Cell membrane</keyword>
<evidence type="ECO:0000313" key="19">
    <source>
        <dbReference type="Proteomes" id="UP000271469"/>
    </source>
</evidence>
<dbReference type="Proteomes" id="UP000271469">
    <property type="component" value="Chromosome"/>
</dbReference>
<reference evidence="18 19" key="1">
    <citation type="submission" date="2018-11" db="EMBL/GenBank/DDBJ databases">
        <title>Gordonia insulae sp. nov., isolated from an island soil.</title>
        <authorList>
            <person name="Kim Y.S."/>
            <person name="Kim S.B."/>
        </authorList>
    </citation>
    <scope>NUCLEOTIDE SEQUENCE [LARGE SCALE GENOMIC DNA]</scope>
    <source>
        <strain evidence="18 19">MMS17-SY073</strain>
    </source>
</reference>
<keyword evidence="7 15" id="KW-0812">Transmembrane</keyword>
<keyword evidence="8" id="KW-0547">Nucleotide-binding</keyword>
<dbReference type="SUPFAM" id="SSF52540">
    <property type="entry name" value="P-loop containing nucleoside triphosphate hydrolases"/>
    <property type="match status" value="1"/>
</dbReference>
<keyword evidence="9 18" id="KW-0418">Kinase</keyword>
<evidence type="ECO:0000256" key="9">
    <source>
        <dbReference type="ARBA" id="ARBA00022777"/>
    </source>
</evidence>
<keyword evidence="19" id="KW-1185">Reference proteome</keyword>
<evidence type="ECO:0000256" key="12">
    <source>
        <dbReference type="ARBA" id="ARBA00023136"/>
    </source>
</evidence>
<protein>
    <submittedName>
        <fullName evidence="18">Tyrosine-protein kinase ptk</fullName>
        <ecNumber evidence="18">2.7.10.-</ecNumber>
    </submittedName>
</protein>
<dbReference type="OrthoDB" id="9812433at2"/>
<dbReference type="InterPro" id="IPR025669">
    <property type="entry name" value="AAA_dom"/>
</dbReference>
<dbReference type="PANTHER" id="PTHR32309">
    <property type="entry name" value="TYROSINE-PROTEIN KINASE"/>
    <property type="match status" value="1"/>
</dbReference>
<organism evidence="18 19">
    <name type="scientific">Gordonia insulae</name>
    <dbReference type="NCBI Taxonomy" id="2420509"/>
    <lineage>
        <taxon>Bacteria</taxon>
        <taxon>Bacillati</taxon>
        <taxon>Actinomycetota</taxon>
        <taxon>Actinomycetes</taxon>
        <taxon>Mycobacteriales</taxon>
        <taxon>Gordoniaceae</taxon>
        <taxon>Gordonia</taxon>
    </lineage>
</organism>
<keyword evidence="10" id="KW-0067">ATP-binding</keyword>
<evidence type="ECO:0000256" key="14">
    <source>
        <dbReference type="ARBA" id="ARBA00053015"/>
    </source>
</evidence>
<feature type="domain" description="Polysaccharide chain length determinant N-terminal" evidence="16">
    <location>
        <begin position="25"/>
        <end position="95"/>
    </location>
</feature>
<feature type="transmembrane region" description="Helical" evidence="15">
    <location>
        <begin position="196"/>
        <end position="213"/>
    </location>
</feature>
<dbReference type="Pfam" id="PF02706">
    <property type="entry name" value="Wzz"/>
    <property type="match status" value="1"/>
</dbReference>
<dbReference type="Gene3D" id="3.40.50.300">
    <property type="entry name" value="P-loop containing nucleotide triphosphate hydrolases"/>
    <property type="match status" value="1"/>
</dbReference>
<evidence type="ECO:0000256" key="10">
    <source>
        <dbReference type="ARBA" id="ARBA00022840"/>
    </source>
</evidence>
<evidence type="ECO:0000256" key="2">
    <source>
        <dbReference type="ARBA" id="ARBA00006683"/>
    </source>
</evidence>
<dbReference type="InterPro" id="IPR005702">
    <property type="entry name" value="Wzc-like_C"/>
</dbReference>
<evidence type="ECO:0000256" key="15">
    <source>
        <dbReference type="SAM" id="Phobius"/>
    </source>
</evidence>
<evidence type="ECO:0000259" key="17">
    <source>
        <dbReference type="Pfam" id="PF13614"/>
    </source>
</evidence>
<evidence type="ECO:0000256" key="5">
    <source>
        <dbReference type="ARBA" id="ARBA00022519"/>
    </source>
</evidence>
<keyword evidence="13" id="KW-0829">Tyrosine-protein kinase</keyword>
<dbReference type="InterPro" id="IPR027417">
    <property type="entry name" value="P-loop_NTPase"/>
</dbReference>
<evidence type="ECO:0000313" key="18">
    <source>
        <dbReference type="EMBL" id="AZG48122.1"/>
    </source>
</evidence>
<evidence type="ECO:0000256" key="1">
    <source>
        <dbReference type="ARBA" id="ARBA00004429"/>
    </source>
</evidence>
<evidence type="ECO:0000256" key="8">
    <source>
        <dbReference type="ARBA" id="ARBA00022741"/>
    </source>
</evidence>
<keyword evidence="11 15" id="KW-1133">Transmembrane helix</keyword>
<dbReference type="Pfam" id="PF13614">
    <property type="entry name" value="AAA_31"/>
    <property type="match status" value="1"/>
</dbReference>
<dbReference type="CDD" id="cd05387">
    <property type="entry name" value="BY-kinase"/>
    <property type="match status" value="1"/>
</dbReference>
<evidence type="ECO:0000256" key="13">
    <source>
        <dbReference type="ARBA" id="ARBA00023137"/>
    </source>
</evidence>
<dbReference type="EC" id="2.7.10.-" evidence="18"/>
<dbReference type="AlphaFoldDB" id="A0A3G8JUB6"/>
<evidence type="ECO:0000259" key="16">
    <source>
        <dbReference type="Pfam" id="PF02706"/>
    </source>
</evidence>
<keyword evidence="5" id="KW-0997">Cell inner membrane</keyword>
<dbReference type="RefSeq" id="WP_124710385.1">
    <property type="nucleotide sequence ID" value="NZ_CP033972.1"/>
</dbReference>
<sequence>MSNSAVGVTYRPDTTGNDWLRSTAGAIRDHWIVIVACALVGGVVGLVLTTQQTPMYESSATIYQTPRPADSDSVSRQRTEAYTELLTSDRLIATALAQSGLPMSIGEARDATTAGANTGSAILTVTTRTDDPQTSARLANALADALPATVTALDGDQPGTPTPTEDTANADQVRLSVITPAVPDNQSEGRNYGRNISLGVVAGLLVGLLYAYARGLVGRRVRDEAEVSRFLSGPVLATIPSEKTLGESGIVDYHRPDNRAAQALRRLRTTVTGRESGPATLRSIVVTGASAGDGSTTIAVNLAIALADSGSEVVLVDAALDGRPTGSRHAADAESSPEGLTTYLGGRGRLGEFISRTSRSHLSLVPAGPAVGNSSELLASERLADGLTELAEQFDHVIVDTASLQDSSDPLVVGRIADAVLVVARSGHTRYGDLRTAVERLALADVAVLGVVLNGSPRPAWQFGRAAKAGQSADQVLADVPPGTAIDTPLPQDR</sequence>
<comment type="catalytic activity">
    <reaction evidence="14">
        <text>L-tyrosyl-[protein] + ATP = O-phospho-L-tyrosyl-[protein] + ADP + H(+)</text>
        <dbReference type="Rhea" id="RHEA:10596"/>
        <dbReference type="Rhea" id="RHEA-COMP:10136"/>
        <dbReference type="Rhea" id="RHEA-COMP:20101"/>
        <dbReference type="ChEBI" id="CHEBI:15378"/>
        <dbReference type="ChEBI" id="CHEBI:30616"/>
        <dbReference type="ChEBI" id="CHEBI:46858"/>
        <dbReference type="ChEBI" id="CHEBI:61978"/>
        <dbReference type="ChEBI" id="CHEBI:456216"/>
    </reaction>
</comment>